<feature type="non-terminal residue" evidence="2">
    <location>
        <position position="84"/>
    </location>
</feature>
<comment type="caution">
    <text evidence="2">The sequence shown here is derived from an EMBL/GenBank/DDBJ whole genome shotgun (WGS) entry which is preliminary data.</text>
</comment>
<feature type="transmembrane region" description="Helical" evidence="1">
    <location>
        <begin position="49"/>
        <end position="70"/>
    </location>
</feature>
<evidence type="ECO:0000256" key="1">
    <source>
        <dbReference type="SAM" id="Phobius"/>
    </source>
</evidence>
<keyword evidence="1" id="KW-0472">Membrane</keyword>
<keyword evidence="1" id="KW-1133">Transmembrane helix</keyword>
<organism evidence="2 3">
    <name type="scientific">Pristionchus mayeri</name>
    <dbReference type="NCBI Taxonomy" id="1317129"/>
    <lineage>
        <taxon>Eukaryota</taxon>
        <taxon>Metazoa</taxon>
        <taxon>Ecdysozoa</taxon>
        <taxon>Nematoda</taxon>
        <taxon>Chromadorea</taxon>
        <taxon>Rhabditida</taxon>
        <taxon>Rhabditina</taxon>
        <taxon>Diplogasteromorpha</taxon>
        <taxon>Diplogasteroidea</taxon>
        <taxon>Neodiplogasteridae</taxon>
        <taxon>Pristionchus</taxon>
    </lineage>
</organism>
<feature type="non-terminal residue" evidence="2">
    <location>
        <position position="1"/>
    </location>
</feature>
<evidence type="ECO:0000313" key="2">
    <source>
        <dbReference type="EMBL" id="GMR61126.1"/>
    </source>
</evidence>
<protein>
    <recommendedName>
        <fullName evidence="4">G protein-coupled receptor</fullName>
    </recommendedName>
</protein>
<sequence length="84" mass="9761">QGLQTSDRPEIRLAVFAVVLTTSHMVKSTLQIIWFFALLMDKKELQTTISTWLILPNALSAFSEPILLLFTSPKLRKEVFQWRR</sequence>
<dbReference type="Proteomes" id="UP001328107">
    <property type="component" value="Unassembled WGS sequence"/>
</dbReference>
<keyword evidence="3" id="KW-1185">Reference proteome</keyword>
<reference evidence="3" key="1">
    <citation type="submission" date="2022-10" db="EMBL/GenBank/DDBJ databases">
        <title>Genome assembly of Pristionchus species.</title>
        <authorList>
            <person name="Yoshida K."/>
            <person name="Sommer R.J."/>
        </authorList>
    </citation>
    <scope>NUCLEOTIDE SEQUENCE [LARGE SCALE GENOMIC DNA]</scope>
    <source>
        <strain evidence="3">RS5460</strain>
    </source>
</reference>
<feature type="transmembrane region" description="Helical" evidence="1">
    <location>
        <begin position="12"/>
        <end position="37"/>
    </location>
</feature>
<gene>
    <name evidence="2" type="ORF">PMAYCL1PPCAC_31321</name>
</gene>
<evidence type="ECO:0000313" key="3">
    <source>
        <dbReference type="Proteomes" id="UP001328107"/>
    </source>
</evidence>
<name>A0AAN5IFK6_9BILA</name>
<keyword evidence="1" id="KW-0812">Transmembrane</keyword>
<proteinExistence type="predicted"/>
<dbReference type="EMBL" id="BTRK01000006">
    <property type="protein sequence ID" value="GMR61126.1"/>
    <property type="molecule type" value="Genomic_DNA"/>
</dbReference>
<evidence type="ECO:0008006" key="4">
    <source>
        <dbReference type="Google" id="ProtNLM"/>
    </source>
</evidence>
<dbReference type="AlphaFoldDB" id="A0AAN5IFK6"/>
<accession>A0AAN5IFK6</accession>